<feature type="transmembrane region" description="Helical" evidence="1">
    <location>
        <begin position="6"/>
        <end position="24"/>
    </location>
</feature>
<keyword evidence="1" id="KW-1133">Transmembrane helix</keyword>
<dbReference type="Proteomes" id="UP000295270">
    <property type="component" value="Unassembled WGS sequence"/>
</dbReference>
<keyword evidence="4" id="KW-1185">Reference proteome</keyword>
<keyword evidence="1" id="KW-0812">Transmembrane</keyword>
<dbReference type="Proteomes" id="UP000298340">
    <property type="component" value="Unassembled WGS sequence"/>
</dbReference>
<evidence type="ECO:0000313" key="4">
    <source>
        <dbReference type="Proteomes" id="UP000295270"/>
    </source>
</evidence>
<feature type="transmembrane region" description="Helical" evidence="1">
    <location>
        <begin position="45"/>
        <end position="66"/>
    </location>
</feature>
<accession>A0A4Y7U7F7</accession>
<gene>
    <name evidence="3" type="ORF">D0809_24070</name>
    <name evidence="2" type="ORF">EV142_1183</name>
</gene>
<evidence type="ECO:0000256" key="1">
    <source>
        <dbReference type="SAM" id="Phobius"/>
    </source>
</evidence>
<reference evidence="2" key="3">
    <citation type="submission" date="2019-03" db="EMBL/GenBank/DDBJ databases">
        <authorList>
            <person name="Whitman W."/>
            <person name="Huntemann M."/>
            <person name="Clum A."/>
            <person name="Pillay M."/>
            <person name="Palaniappan K."/>
            <person name="Varghese N."/>
            <person name="Mikhailova N."/>
            <person name="Stamatis D."/>
            <person name="Reddy T."/>
            <person name="Daum C."/>
            <person name="Shapiro N."/>
            <person name="Ivanova N."/>
            <person name="Kyrpides N."/>
            <person name="Woyke T."/>
        </authorList>
    </citation>
    <scope>NUCLEOTIDE SEQUENCE</scope>
    <source>
        <strain evidence="2">P5626</strain>
    </source>
</reference>
<protein>
    <submittedName>
        <fullName evidence="3">Uncharacterized protein</fullName>
    </submittedName>
</protein>
<organism evidence="3 5">
    <name type="scientific">Flavobacterium circumlabens</name>
    <dbReference type="NCBI Taxonomy" id="2133765"/>
    <lineage>
        <taxon>Bacteria</taxon>
        <taxon>Pseudomonadati</taxon>
        <taxon>Bacteroidota</taxon>
        <taxon>Flavobacteriia</taxon>
        <taxon>Flavobacteriales</taxon>
        <taxon>Flavobacteriaceae</taxon>
        <taxon>Flavobacterium</taxon>
    </lineage>
</organism>
<evidence type="ECO:0000313" key="3">
    <source>
        <dbReference type="EMBL" id="TEB41722.1"/>
    </source>
</evidence>
<comment type="caution">
    <text evidence="3">The sequence shown here is derived from an EMBL/GenBank/DDBJ whole genome shotgun (WGS) entry which is preliminary data.</text>
</comment>
<feature type="transmembrane region" description="Helical" evidence="1">
    <location>
        <begin position="72"/>
        <end position="95"/>
    </location>
</feature>
<dbReference type="EMBL" id="SLWA01000018">
    <property type="protein sequence ID" value="TCN50006.1"/>
    <property type="molecule type" value="Genomic_DNA"/>
</dbReference>
<dbReference type="AlphaFoldDB" id="A0A4Y7U7F7"/>
<dbReference type="RefSeq" id="WP_132038329.1">
    <property type="nucleotide sequence ID" value="NZ_QWDN01000017.1"/>
</dbReference>
<dbReference type="EMBL" id="QWDN01000017">
    <property type="protein sequence ID" value="TEB41722.1"/>
    <property type="molecule type" value="Genomic_DNA"/>
</dbReference>
<reference evidence="2 4" key="1">
    <citation type="journal article" date="2015" name="Stand. Genomic Sci.">
        <title>Genomic Encyclopedia of Bacterial and Archaeal Type Strains, Phase III: the genomes of soil and plant-associated and newly described type strains.</title>
        <authorList>
            <person name="Whitman W.B."/>
            <person name="Woyke T."/>
            <person name="Klenk H.P."/>
            <person name="Zhou Y."/>
            <person name="Lilburn T.G."/>
            <person name="Beck B.J."/>
            <person name="De Vos P."/>
            <person name="Vandamme P."/>
            <person name="Eisen J.A."/>
            <person name="Garrity G."/>
            <person name="Hugenholtz P."/>
            <person name="Kyrpides N.C."/>
        </authorList>
    </citation>
    <scope>NUCLEOTIDE SEQUENCE [LARGE SCALE GENOMIC DNA]</scope>
    <source>
        <strain evidence="2 4">P5626</strain>
    </source>
</reference>
<proteinExistence type="predicted"/>
<keyword evidence="1" id="KW-0472">Membrane</keyword>
<name>A0A4Y7U7F7_9FLAO</name>
<evidence type="ECO:0000313" key="2">
    <source>
        <dbReference type="EMBL" id="TCN50006.1"/>
    </source>
</evidence>
<reference evidence="3 5" key="2">
    <citation type="journal article" date="2018" name="Syst. Appl. Microbiol.">
        <title>Flavobacterium circumlabens sp. nov. and Flavobacterium cupreum sp. nov., two psychrotrophic species isolated from Antarctic environmental samples.</title>
        <authorList>
            <person name="Kralova S."/>
            <person name="Busse H.J."/>
            <person name="Svec P."/>
            <person name="Maslanova I."/>
            <person name="Stankova E."/>
            <person name="Bartak M."/>
            <person name="Sedlacek I."/>
        </authorList>
    </citation>
    <scope>NUCLEOTIDE SEQUENCE [LARGE SCALE GENOMIC DNA]</scope>
    <source>
        <strain evidence="3 5">CCM 8828</strain>
    </source>
</reference>
<evidence type="ECO:0000313" key="5">
    <source>
        <dbReference type="Proteomes" id="UP000298340"/>
    </source>
</evidence>
<sequence>MENITITALLIQMFFWMVKFKKALKFLVKFHDSKAGQYFFKTFAIGGFMSFTVINLLTSNLIWLKYELCVKGLWISSATFLILTCLIIPCFYLIFKDLFFPKNNNNQKPFSIV</sequence>